<proteinExistence type="predicted"/>
<dbReference type="InterPro" id="IPR011547">
    <property type="entry name" value="SLC26A/SulP_dom"/>
</dbReference>
<keyword evidence="8" id="KW-1185">Reference proteome</keyword>
<evidence type="ECO:0000256" key="5">
    <source>
        <dbReference type="SAM" id="Phobius"/>
    </source>
</evidence>
<dbReference type="PANTHER" id="PTHR11814">
    <property type="entry name" value="SULFATE TRANSPORTER"/>
    <property type="match status" value="1"/>
</dbReference>
<sequence>MAAVTPDEHERQQDGHCRARVNLRPAAARPFGAAARAALKDTLFPDDPFRGLGGMPPARRAWRVARYFVPALDWSAGYSAASFWYDLLAGVTIANLSIPASATPPSQASLRSSASVSSDHEEGIPQRYSCFVPPLVYAVMGSSRNLGVGPVATSSLLVASIVGGKVRASDDQRLYTQLVFTSAFFTGVLQAALGLLRLGILVDFMSRPAITGFMGGTAIVIMLQQLKGFLGMTHFTTKTDIVSVLRYIFHNTHQWQWQSTVLGVCFLIFLVFTEQVRRRRPKLFWVSAMSPLLVVVVGCVFSFLIKGHKHGIPIVGTLKRGINPSSISQLKFQPEYVGVAMKAGFVSGMLALAEGVAVGRSFAAMKNERIDGNKEMVAFGLMNLIGSFTSCYITTGAFSKTAVNYHAGCRTAMSNAVMSVCMALVLVALAPLFRHTPLVALAAIITSSMLGLVKHREIRRLYEVDKADFAVCAAALLGVVFSTMITGLGVAVAISVLRALLHVARPSTSKLGRVSCGSGAGAGAADDDHAFCDVAQYPGAATAPGILVLQVAGSPVCFANAEYLRERIARWVEDEEKAVAGEDLLYVVLDIGGVTAIDSPGIEMLREVHGELERKGMKMAVTNPRMAVAEKLVLSGLAELVGESWMFLSNGDAVAACRYTLQGSKHGGVPPV</sequence>
<dbReference type="STRING" id="40148.A0A0D9YB83"/>
<reference evidence="7" key="1">
    <citation type="submission" date="2013-08" db="EMBL/GenBank/DDBJ databases">
        <title>Oryza genome evolution.</title>
        <authorList>
            <person name="Wing R.A."/>
            <person name="Panaud O."/>
            <person name="Oliveira A.C."/>
        </authorList>
    </citation>
    <scope>NUCLEOTIDE SEQUENCE</scope>
</reference>
<dbReference type="Proteomes" id="UP000026961">
    <property type="component" value="Chromosome 1"/>
</dbReference>
<dbReference type="SUPFAM" id="SSF52091">
    <property type="entry name" value="SpoIIaa-like"/>
    <property type="match status" value="1"/>
</dbReference>
<dbReference type="Pfam" id="PF01740">
    <property type="entry name" value="STAS"/>
    <property type="match status" value="1"/>
</dbReference>
<feature type="transmembrane region" description="Helical" evidence="5">
    <location>
        <begin position="377"/>
        <end position="399"/>
    </location>
</feature>
<reference evidence="7" key="2">
    <citation type="submission" date="2015-04" db="UniProtKB">
        <authorList>
            <consortium name="EnsemblPlants"/>
        </authorList>
    </citation>
    <scope>IDENTIFICATION</scope>
</reference>
<dbReference type="Pfam" id="PF00916">
    <property type="entry name" value="Sulfate_transp"/>
    <property type="match status" value="1"/>
</dbReference>
<feature type="transmembrane region" description="Helical" evidence="5">
    <location>
        <begin position="174"/>
        <end position="196"/>
    </location>
</feature>
<dbReference type="AlphaFoldDB" id="A0A0D9YB83"/>
<dbReference type="InterPro" id="IPR036513">
    <property type="entry name" value="STAS_dom_sf"/>
</dbReference>
<evidence type="ECO:0000256" key="2">
    <source>
        <dbReference type="ARBA" id="ARBA00022692"/>
    </source>
</evidence>
<dbReference type="GO" id="GO:0055085">
    <property type="term" value="P:transmembrane transport"/>
    <property type="evidence" value="ECO:0007669"/>
    <property type="project" value="InterPro"/>
</dbReference>
<feature type="transmembrane region" description="Helical" evidence="5">
    <location>
        <begin position="284"/>
        <end position="305"/>
    </location>
</feature>
<dbReference type="eggNOG" id="KOG0236">
    <property type="taxonomic scope" value="Eukaryota"/>
</dbReference>
<feature type="transmembrane region" description="Helical" evidence="5">
    <location>
        <begin position="411"/>
        <end position="429"/>
    </location>
</feature>
<keyword evidence="2 5" id="KW-0812">Transmembrane</keyword>
<feature type="transmembrane region" description="Helical" evidence="5">
    <location>
        <begin position="208"/>
        <end position="226"/>
    </location>
</feature>
<dbReference type="InterPro" id="IPR002645">
    <property type="entry name" value="STAS_dom"/>
</dbReference>
<evidence type="ECO:0000256" key="3">
    <source>
        <dbReference type="ARBA" id="ARBA00022989"/>
    </source>
</evidence>
<keyword evidence="3 5" id="KW-1133">Transmembrane helix</keyword>
<evidence type="ECO:0000313" key="7">
    <source>
        <dbReference type="EnsemblPlants" id="OGLUM01G25070.1"/>
    </source>
</evidence>
<evidence type="ECO:0000256" key="1">
    <source>
        <dbReference type="ARBA" id="ARBA00004141"/>
    </source>
</evidence>
<accession>A0A0D9YB83</accession>
<feature type="domain" description="STAS" evidence="6">
    <location>
        <begin position="554"/>
        <end position="657"/>
    </location>
</feature>
<keyword evidence="4 5" id="KW-0472">Membrane</keyword>
<feature type="transmembrane region" description="Helical" evidence="5">
    <location>
        <begin position="255"/>
        <end position="272"/>
    </location>
</feature>
<dbReference type="InterPro" id="IPR001902">
    <property type="entry name" value="SLC26A/SulP_fam"/>
</dbReference>
<protein>
    <recommendedName>
        <fullName evidence="6">STAS domain-containing protein</fullName>
    </recommendedName>
</protein>
<dbReference type="CDD" id="cd07042">
    <property type="entry name" value="STAS_SulP_like_sulfate_transporter"/>
    <property type="match status" value="1"/>
</dbReference>
<dbReference type="Gramene" id="OGLUM01G25070.1">
    <property type="protein sequence ID" value="OGLUM01G25070.1"/>
    <property type="gene ID" value="OGLUM01G25070"/>
</dbReference>
<comment type="subcellular location">
    <subcellularLocation>
        <location evidence="1">Membrane</location>
        <topology evidence="1">Multi-pass membrane protein</topology>
    </subcellularLocation>
</comment>
<feature type="transmembrane region" description="Helical" evidence="5">
    <location>
        <begin position="436"/>
        <end position="453"/>
    </location>
</feature>
<feature type="transmembrane region" description="Helical" evidence="5">
    <location>
        <begin position="473"/>
        <end position="501"/>
    </location>
</feature>
<evidence type="ECO:0000259" key="6">
    <source>
        <dbReference type="PROSITE" id="PS50801"/>
    </source>
</evidence>
<reference evidence="7" key="3">
    <citation type="submission" date="2018-05" db="EMBL/GenBank/DDBJ databases">
        <title>OgluRS3 (Oryza glumaepatula Reference Sequence Version 3).</title>
        <authorList>
            <person name="Zhang J."/>
            <person name="Kudrna D."/>
            <person name="Lee S."/>
            <person name="Talag J."/>
            <person name="Welchert J."/>
            <person name="Wing R.A."/>
        </authorList>
    </citation>
    <scope>NUCLEOTIDE SEQUENCE [LARGE SCALE GENOMIC DNA]</scope>
</reference>
<evidence type="ECO:0000256" key="4">
    <source>
        <dbReference type="ARBA" id="ARBA00023136"/>
    </source>
</evidence>
<organism evidence="7">
    <name type="scientific">Oryza glumipatula</name>
    <dbReference type="NCBI Taxonomy" id="40148"/>
    <lineage>
        <taxon>Eukaryota</taxon>
        <taxon>Viridiplantae</taxon>
        <taxon>Streptophyta</taxon>
        <taxon>Embryophyta</taxon>
        <taxon>Tracheophyta</taxon>
        <taxon>Spermatophyta</taxon>
        <taxon>Magnoliopsida</taxon>
        <taxon>Liliopsida</taxon>
        <taxon>Poales</taxon>
        <taxon>Poaceae</taxon>
        <taxon>BOP clade</taxon>
        <taxon>Oryzoideae</taxon>
        <taxon>Oryzeae</taxon>
        <taxon>Oryzinae</taxon>
        <taxon>Oryza</taxon>
    </lineage>
</organism>
<dbReference type="PROSITE" id="PS50801">
    <property type="entry name" value="STAS"/>
    <property type="match status" value="1"/>
</dbReference>
<dbReference type="EnsemblPlants" id="OGLUM01G25070.1">
    <property type="protein sequence ID" value="OGLUM01G25070.1"/>
    <property type="gene ID" value="OGLUM01G25070"/>
</dbReference>
<dbReference type="GO" id="GO:0016020">
    <property type="term" value="C:membrane"/>
    <property type="evidence" value="ECO:0007669"/>
    <property type="project" value="UniProtKB-SubCell"/>
</dbReference>
<evidence type="ECO:0000313" key="8">
    <source>
        <dbReference type="Proteomes" id="UP000026961"/>
    </source>
</evidence>
<dbReference type="NCBIfam" id="TIGR00815">
    <property type="entry name" value="sulP"/>
    <property type="match status" value="1"/>
</dbReference>
<dbReference type="Gene3D" id="3.30.750.24">
    <property type="entry name" value="STAS domain"/>
    <property type="match status" value="1"/>
</dbReference>
<name>A0A0D9YB83_9ORYZ</name>